<protein>
    <submittedName>
        <fullName evidence="1">Uncharacterized protein</fullName>
    </submittedName>
</protein>
<proteinExistence type="predicted"/>
<accession>A0A4R8IUC9</accession>
<reference evidence="1 2" key="1">
    <citation type="submission" date="2019-03" db="EMBL/GenBank/DDBJ databases">
        <title>Genomic Encyclopedia of Type Strains, Phase IV (KMG-IV): sequencing the most valuable type-strain genomes for metagenomic binning, comparative biology and taxonomic classification.</title>
        <authorList>
            <person name="Goeker M."/>
        </authorList>
    </citation>
    <scope>NUCLEOTIDE SEQUENCE [LARGE SCALE GENOMIC DNA]</scope>
    <source>
        <strain evidence="1 2">DSM 16326</strain>
    </source>
</reference>
<keyword evidence="2" id="KW-1185">Reference proteome</keyword>
<organism evidence="1 2">
    <name type="scientific">Thiohalophilus thiocyanatoxydans</name>
    <dbReference type="NCBI Taxonomy" id="381308"/>
    <lineage>
        <taxon>Bacteria</taxon>
        <taxon>Pseudomonadati</taxon>
        <taxon>Pseudomonadota</taxon>
        <taxon>Gammaproteobacteria</taxon>
        <taxon>Thiohalomonadales</taxon>
        <taxon>Thiohalophilaceae</taxon>
        <taxon>Thiohalophilus</taxon>
    </lineage>
</organism>
<dbReference type="EMBL" id="SOQX01000001">
    <property type="protein sequence ID" value="TDY04034.1"/>
    <property type="molecule type" value="Genomic_DNA"/>
</dbReference>
<name>A0A4R8IUC9_9GAMM</name>
<comment type="caution">
    <text evidence="1">The sequence shown here is derived from an EMBL/GenBank/DDBJ whole genome shotgun (WGS) entry which is preliminary data.</text>
</comment>
<dbReference type="RefSeq" id="WP_134080598.1">
    <property type="nucleotide sequence ID" value="NZ_SOQX01000001.1"/>
</dbReference>
<evidence type="ECO:0000313" key="2">
    <source>
        <dbReference type="Proteomes" id="UP000294914"/>
    </source>
</evidence>
<dbReference type="AlphaFoldDB" id="A0A4R8IUC9"/>
<dbReference type="Proteomes" id="UP000294914">
    <property type="component" value="Unassembled WGS sequence"/>
</dbReference>
<evidence type="ECO:0000313" key="1">
    <source>
        <dbReference type="EMBL" id="TDY04034.1"/>
    </source>
</evidence>
<gene>
    <name evidence="1" type="ORF">EDC23_0405</name>
</gene>
<sequence length="82" mass="9098">MSALSKELISSVLHVVVGFNSRRVRTTRQVVRRPSVFGTSLAYIFSPANLPVDSLTVHEVCLDAPVRTMVLLRVVNDSEVME</sequence>